<keyword evidence="7 8" id="KW-0472">Membrane</keyword>
<evidence type="ECO:0000256" key="5">
    <source>
        <dbReference type="ARBA" id="ARBA00022967"/>
    </source>
</evidence>
<organism evidence="10 11">
    <name type="scientific">Undibacterium seohonense</name>
    <dbReference type="NCBI Taxonomy" id="1344950"/>
    <lineage>
        <taxon>Bacteria</taxon>
        <taxon>Pseudomonadati</taxon>
        <taxon>Pseudomonadota</taxon>
        <taxon>Betaproteobacteria</taxon>
        <taxon>Burkholderiales</taxon>
        <taxon>Oxalobacteraceae</taxon>
        <taxon>Undibacterium</taxon>
    </lineage>
</organism>
<dbReference type="Gene3D" id="3.40.1110.10">
    <property type="entry name" value="Calcium-transporting ATPase, cytoplasmic domain N"/>
    <property type="match status" value="1"/>
</dbReference>
<comment type="caution">
    <text evidence="10">The sequence shown here is derived from an EMBL/GenBank/DDBJ whole genome shotgun (WGS) entry which is preliminary data.</text>
</comment>
<keyword evidence="6 8" id="KW-1133">Transmembrane helix</keyword>
<keyword evidence="2 8" id="KW-0812">Transmembrane</keyword>
<sequence length="871" mass="95593">MASPNMYKFDGLSQSQAQTRLQEDGLNELATAQAQNLWQIAWHVLSEPMILLLIACGSIYLILGDWHDAVVLSGFVMGMVIISFYQEHKTERALEALRDLSNPRALVLRDGAQQIIPSNQVVVGDYLILTEGDRIAADGILISCLNLSVDESLLTGESLAVTKASLQRQDDDSSTPPDIESIQMEAAGGDNTIFVYSGSLIVQGKGIAIIKQTGARTAIGRIGSALAEIQEEPTRVQRDTKRVVKYVALASIGLALILALWYGFTRHDWMRGMLVGLTFAMAMIPEELPVVLTIFLGIGAWRIGQKKVLTRRIPAIETLGAANVLCVDKTGTLTQNKMALVQVVAGNEHFTCTPQSQLPDSFQEVLEYAILASQSQGSEPMDQALQQAGQLYLTNPTNQTERLHKNWSLLEEYPLSKDLLAISRAWQSQASQQEQITIATKGAPEAIASLCHLDAAQTELLMAQVNGMAETGLRVLAVAKALYSQDQSKLNELPEQQHDFDFKLLGLVAFADPIREGVPEAIKECRSAGIRVLMITGDYPATAINIANQCGIDTAGGVLTGSDMLTMSDDDLKEKLEHIRIYCRVMPEQKLRIVNLLKQNKAIVAMTGDGVNDAPALKSAHIGIAMGKRGTDVARESAALVLLDDSFSAIVAAVRLGRRIFDNLRKTLSFIIAAHIPIIGLSFLPVMFGWPVLLMPVHILILELIIDPSCSLVFEAEEEEENIMQRAPRSIDSSIFQSEILWRGFWQGFVIFLNVVTIYWFAIQHGIPTDETRAITFTAIVVGNLGFIFLNRSLVGDLSHTVFSPNPIIWWVCGITVCVMTLIFSVPYLRQLFYFGQPDVSHVLLSAILTAATIGAIALFQALFLRKVKNN</sequence>
<evidence type="ECO:0000256" key="6">
    <source>
        <dbReference type="ARBA" id="ARBA00022989"/>
    </source>
</evidence>
<dbReference type="PROSITE" id="PS00154">
    <property type="entry name" value="ATPASE_E1_E2"/>
    <property type="match status" value="1"/>
</dbReference>
<dbReference type="Gene3D" id="1.20.1110.10">
    <property type="entry name" value="Calcium-transporting ATPase, transmembrane domain"/>
    <property type="match status" value="1"/>
</dbReference>
<dbReference type="EMBL" id="JACOFW010000026">
    <property type="protein sequence ID" value="MBC3809150.1"/>
    <property type="molecule type" value="Genomic_DNA"/>
</dbReference>
<dbReference type="Gene3D" id="2.70.150.10">
    <property type="entry name" value="Calcium-transporting ATPase, cytoplasmic transduction domain A"/>
    <property type="match status" value="1"/>
</dbReference>
<dbReference type="PANTHER" id="PTHR42861">
    <property type="entry name" value="CALCIUM-TRANSPORTING ATPASE"/>
    <property type="match status" value="1"/>
</dbReference>
<evidence type="ECO:0000313" key="11">
    <source>
        <dbReference type="Proteomes" id="UP000648257"/>
    </source>
</evidence>
<dbReference type="InterPro" id="IPR023298">
    <property type="entry name" value="ATPase_P-typ_TM_dom_sf"/>
</dbReference>
<protein>
    <submittedName>
        <fullName evidence="10">Cation-translocating P-type ATPase</fullName>
    </submittedName>
</protein>
<dbReference type="SUPFAM" id="SSF56784">
    <property type="entry name" value="HAD-like"/>
    <property type="match status" value="1"/>
</dbReference>
<dbReference type="InterPro" id="IPR036412">
    <property type="entry name" value="HAD-like_sf"/>
</dbReference>
<reference evidence="10 11" key="1">
    <citation type="submission" date="2020-08" db="EMBL/GenBank/DDBJ databases">
        <title>Novel species isolated from subtropical streams in China.</title>
        <authorList>
            <person name="Lu H."/>
        </authorList>
    </citation>
    <scope>NUCLEOTIDE SEQUENCE [LARGE SCALE GENOMIC DNA]</scope>
    <source>
        <strain evidence="10 11">KACC 16656</strain>
    </source>
</reference>
<feature type="transmembrane region" description="Helical" evidence="8">
    <location>
        <begin position="276"/>
        <end position="301"/>
    </location>
</feature>
<feature type="transmembrane region" description="Helical" evidence="8">
    <location>
        <begin position="841"/>
        <end position="864"/>
    </location>
</feature>
<dbReference type="PRINTS" id="PR00120">
    <property type="entry name" value="HATPASE"/>
</dbReference>
<evidence type="ECO:0000313" key="10">
    <source>
        <dbReference type="EMBL" id="MBC3809150.1"/>
    </source>
</evidence>
<accession>A0ABR6X870</accession>
<feature type="transmembrane region" description="Helical" evidence="8">
    <location>
        <begin position="744"/>
        <end position="762"/>
    </location>
</feature>
<dbReference type="NCBIfam" id="TIGR01494">
    <property type="entry name" value="ATPase_P-type"/>
    <property type="match status" value="3"/>
</dbReference>
<evidence type="ECO:0000259" key="9">
    <source>
        <dbReference type="SMART" id="SM00831"/>
    </source>
</evidence>
<feature type="transmembrane region" description="Helical" evidence="8">
    <location>
        <begin position="668"/>
        <end position="690"/>
    </location>
</feature>
<dbReference type="InterPro" id="IPR004014">
    <property type="entry name" value="ATPase_P-typ_cation-transptr_N"/>
</dbReference>
<gene>
    <name evidence="10" type="ORF">H8K52_17555</name>
</gene>
<dbReference type="SUPFAM" id="SSF81665">
    <property type="entry name" value="Calcium ATPase, transmembrane domain M"/>
    <property type="match status" value="1"/>
</dbReference>
<dbReference type="SFLD" id="SFLDG00002">
    <property type="entry name" value="C1.7:_P-type_atpase_like"/>
    <property type="match status" value="1"/>
</dbReference>
<dbReference type="InterPro" id="IPR001757">
    <property type="entry name" value="P_typ_ATPase"/>
</dbReference>
<dbReference type="InterPro" id="IPR018303">
    <property type="entry name" value="ATPase_P-typ_P_site"/>
</dbReference>
<dbReference type="InterPro" id="IPR023299">
    <property type="entry name" value="ATPase_P-typ_cyto_dom_N"/>
</dbReference>
<feature type="transmembrane region" description="Helical" evidence="8">
    <location>
        <begin position="808"/>
        <end position="829"/>
    </location>
</feature>
<dbReference type="SMART" id="SM00831">
    <property type="entry name" value="Cation_ATPase_N"/>
    <property type="match status" value="1"/>
</dbReference>
<feature type="transmembrane region" description="Helical" evidence="8">
    <location>
        <begin position="40"/>
        <end position="63"/>
    </location>
</feature>
<dbReference type="Pfam" id="PF00122">
    <property type="entry name" value="E1-E2_ATPase"/>
    <property type="match status" value="1"/>
</dbReference>
<keyword evidence="3" id="KW-0547">Nucleotide-binding</keyword>
<evidence type="ECO:0000256" key="1">
    <source>
        <dbReference type="ARBA" id="ARBA00004141"/>
    </source>
</evidence>
<dbReference type="Pfam" id="PF00702">
    <property type="entry name" value="Hydrolase"/>
    <property type="match status" value="1"/>
</dbReference>
<feature type="domain" description="Cation-transporting P-type ATPase N-terminal" evidence="9">
    <location>
        <begin position="1"/>
        <end position="65"/>
    </location>
</feature>
<dbReference type="InterPro" id="IPR023214">
    <property type="entry name" value="HAD_sf"/>
</dbReference>
<proteinExistence type="predicted"/>
<dbReference type="InterPro" id="IPR044492">
    <property type="entry name" value="P_typ_ATPase_HD_dom"/>
</dbReference>
<evidence type="ECO:0000256" key="3">
    <source>
        <dbReference type="ARBA" id="ARBA00022741"/>
    </source>
</evidence>
<name>A0ABR6X870_9BURK</name>
<dbReference type="PRINTS" id="PR00119">
    <property type="entry name" value="CATATPASE"/>
</dbReference>
<feature type="transmembrane region" description="Helical" evidence="8">
    <location>
        <begin position="69"/>
        <end position="85"/>
    </location>
</feature>
<evidence type="ECO:0000256" key="8">
    <source>
        <dbReference type="SAM" id="Phobius"/>
    </source>
</evidence>
<dbReference type="Gene3D" id="3.40.50.1000">
    <property type="entry name" value="HAD superfamily/HAD-like"/>
    <property type="match status" value="1"/>
</dbReference>
<evidence type="ECO:0000256" key="2">
    <source>
        <dbReference type="ARBA" id="ARBA00022692"/>
    </source>
</evidence>
<dbReference type="Pfam" id="PF00690">
    <property type="entry name" value="Cation_ATPase_N"/>
    <property type="match status" value="1"/>
</dbReference>
<dbReference type="SUPFAM" id="SSF81660">
    <property type="entry name" value="Metal cation-transporting ATPase, ATP-binding domain N"/>
    <property type="match status" value="1"/>
</dbReference>
<dbReference type="Pfam" id="PF00689">
    <property type="entry name" value="Cation_ATPase_C"/>
    <property type="match status" value="1"/>
</dbReference>
<dbReference type="Proteomes" id="UP000648257">
    <property type="component" value="Unassembled WGS sequence"/>
</dbReference>
<keyword evidence="11" id="KW-1185">Reference proteome</keyword>
<dbReference type="InterPro" id="IPR008250">
    <property type="entry name" value="ATPase_P-typ_transduc_dom_A_sf"/>
</dbReference>
<dbReference type="InterPro" id="IPR006068">
    <property type="entry name" value="ATPase_P-typ_cation-transptr_C"/>
</dbReference>
<keyword evidence="5" id="KW-1278">Translocase</keyword>
<feature type="transmembrane region" description="Helical" evidence="8">
    <location>
        <begin position="243"/>
        <end position="264"/>
    </location>
</feature>
<dbReference type="SUPFAM" id="SSF81653">
    <property type="entry name" value="Calcium ATPase, transduction domain A"/>
    <property type="match status" value="1"/>
</dbReference>
<comment type="subcellular location">
    <subcellularLocation>
        <location evidence="1">Membrane</location>
        <topology evidence="1">Multi-pass membrane protein</topology>
    </subcellularLocation>
</comment>
<dbReference type="InterPro" id="IPR059000">
    <property type="entry name" value="ATPase_P-type_domA"/>
</dbReference>
<dbReference type="SFLD" id="SFLDS00003">
    <property type="entry name" value="Haloacid_Dehalogenase"/>
    <property type="match status" value="1"/>
</dbReference>
<evidence type="ECO:0000256" key="7">
    <source>
        <dbReference type="ARBA" id="ARBA00023136"/>
    </source>
</evidence>
<feature type="transmembrane region" description="Helical" evidence="8">
    <location>
        <begin position="774"/>
        <end position="796"/>
    </location>
</feature>
<dbReference type="SFLD" id="SFLDF00027">
    <property type="entry name" value="p-type_atpase"/>
    <property type="match status" value="1"/>
</dbReference>
<evidence type="ECO:0000256" key="4">
    <source>
        <dbReference type="ARBA" id="ARBA00022840"/>
    </source>
</evidence>
<keyword evidence="4" id="KW-0067">ATP-binding</keyword>